<keyword evidence="3" id="KW-1185">Reference proteome</keyword>
<sequence length="302" mass="31842">MPCADGVIGTTDYVTLRAEVNDAEDNNLTAEFRYAPEDGPAVTAEVKASSGSVASVYVPSDNLREGVTYWWEVRAGDGTAHSPWTDRCTFSLDKERPSSPPGVTSEEFPEEEDGNPVRTEGKFTFTAGGVDDVVRYVWGTEDGAGGSIDADGPGGSATVTHRPLRSGPQYLYVRSLDAAGNQSDLRRYLFHPTRPPHRDRSGDLDGDSAVDLWLVDPDTGALLFHRGRGDGTFEPGRRAAGSATSGSSERRSSPIAVPGTRTTTRTSSSCAPAGTTRGSRNCGSTRATATAALPPRTAGAGN</sequence>
<evidence type="ECO:0000313" key="3">
    <source>
        <dbReference type="Proteomes" id="UP000230407"/>
    </source>
</evidence>
<dbReference type="InterPro" id="IPR028994">
    <property type="entry name" value="Integrin_alpha_N"/>
</dbReference>
<feature type="compositionally biased region" description="Low complexity" evidence="1">
    <location>
        <begin position="260"/>
        <end position="269"/>
    </location>
</feature>
<gene>
    <name evidence="2" type="ORF">CUT44_32505</name>
</gene>
<dbReference type="SUPFAM" id="SSF69318">
    <property type="entry name" value="Integrin alpha N-terminal domain"/>
    <property type="match status" value="1"/>
</dbReference>
<accession>A0A2M8LPM4</accession>
<dbReference type="Gene3D" id="2.60.40.10">
    <property type="entry name" value="Immunoglobulins"/>
    <property type="match status" value="1"/>
</dbReference>
<feature type="compositionally biased region" description="Low complexity" evidence="1">
    <location>
        <begin position="238"/>
        <end position="247"/>
    </location>
</feature>
<feature type="compositionally biased region" description="Low complexity" evidence="1">
    <location>
        <begin position="285"/>
        <end position="302"/>
    </location>
</feature>
<name>A0A2M8LPM4_9ACTN</name>
<protein>
    <submittedName>
        <fullName evidence="2">Uncharacterized protein</fullName>
    </submittedName>
</protein>
<organism evidence="2 3">
    <name type="scientific">Streptomyces carminius</name>
    <dbReference type="NCBI Taxonomy" id="2665496"/>
    <lineage>
        <taxon>Bacteria</taxon>
        <taxon>Bacillati</taxon>
        <taxon>Actinomycetota</taxon>
        <taxon>Actinomycetes</taxon>
        <taxon>Kitasatosporales</taxon>
        <taxon>Streptomycetaceae</taxon>
        <taxon>Streptomyces</taxon>
    </lineage>
</organism>
<dbReference type="InterPro" id="IPR013783">
    <property type="entry name" value="Ig-like_fold"/>
</dbReference>
<dbReference type="EMBL" id="PGGW01000071">
    <property type="protein sequence ID" value="PJE93909.1"/>
    <property type="molecule type" value="Genomic_DNA"/>
</dbReference>
<feature type="compositionally biased region" description="Basic and acidic residues" evidence="1">
    <location>
        <begin position="227"/>
        <end position="237"/>
    </location>
</feature>
<dbReference type="Proteomes" id="UP000230407">
    <property type="component" value="Unassembled WGS sequence"/>
</dbReference>
<dbReference type="GO" id="GO:0005975">
    <property type="term" value="P:carbohydrate metabolic process"/>
    <property type="evidence" value="ECO:0007669"/>
    <property type="project" value="UniProtKB-ARBA"/>
</dbReference>
<comment type="caution">
    <text evidence="2">The sequence shown here is derived from an EMBL/GenBank/DDBJ whole genome shotgun (WGS) entry which is preliminary data.</text>
</comment>
<proteinExistence type="predicted"/>
<dbReference type="AlphaFoldDB" id="A0A2M8LPM4"/>
<evidence type="ECO:0000256" key="1">
    <source>
        <dbReference type="SAM" id="MobiDB-lite"/>
    </source>
</evidence>
<reference evidence="2 3" key="1">
    <citation type="submission" date="2017-11" db="EMBL/GenBank/DDBJ databases">
        <title>Streptomyces carmine sp. nov., a novel actinomycete isolated from Sophora alopecuroides in Xinjiang, China.</title>
        <authorList>
            <person name="Wang Y."/>
            <person name="Luo X."/>
            <person name="Wan C."/>
            <person name="Zhang L."/>
        </authorList>
    </citation>
    <scope>NUCLEOTIDE SEQUENCE [LARGE SCALE GENOMIC DNA]</scope>
    <source>
        <strain evidence="2 3">TRM SA0054</strain>
    </source>
</reference>
<evidence type="ECO:0000313" key="2">
    <source>
        <dbReference type="EMBL" id="PJE93909.1"/>
    </source>
</evidence>
<feature type="region of interest" description="Disordered" evidence="1">
    <location>
        <begin position="227"/>
        <end position="302"/>
    </location>
</feature>
<feature type="region of interest" description="Disordered" evidence="1">
    <location>
        <begin position="90"/>
        <end position="123"/>
    </location>
</feature>